<dbReference type="Pfam" id="PF25040">
    <property type="entry name" value="BLTP1_C"/>
    <property type="match status" value="1"/>
</dbReference>
<sequence>MSVFSKTLGTSPDIPPPTTNLVSQSTTLAGERPSGRNTSPNGSLKVTSWDALPIFCVHLKRFDLNLYMGSAMGLTRMTIDNFFCEGRASIHSSGRKNTMISVGLGTCQFTSEGGGVGGEFCLMDSDALMRLDDDPVRDPEHNFDCRIGGFQLRIEYMSTNILLLRLSSLSLRLQDEWRLRNVARQQLLFSSSSSNRPSTPGANGPARPHLVTVGSHIPTIGFESPSGDPLDMMEGDIGVPPVYVRVIGEISWDQAQTAIVRTTTPDLMRAVLKVREYFEEQVREGRMSLIGQTGSFGLFSSITRDPHMTTSQWPGWYPNTSRQDDSSMMKTELTETEIQIVDKLLQRHWQGLYRAVKTYACEHLGLIVGTTTDNLNDETIKSTADEKCPVLGGSFQLSGRSLGIACFAGSFRSAPDWAVFNIQYPTAW</sequence>
<evidence type="ECO:0000256" key="1">
    <source>
        <dbReference type="SAM" id="MobiDB-lite"/>
    </source>
</evidence>
<organism evidence="3 4">
    <name type="scientific">Fasciolopsis buskii</name>
    <dbReference type="NCBI Taxonomy" id="27845"/>
    <lineage>
        <taxon>Eukaryota</taxon>
        <taxon>Metazoa</taxon>
        <taxon>Spiralia</taxon>
        <taxon>Lophotrochozoa</taxon>
        <taxon>Platyhelminthes</taxon>
        <taxon>Trematoda</taxon>
        <taxon>Digenea</taxon>
        <taxon>Plagiorchiida</taxon>
        <taxon>Echinostomata</taxon>
        <taxon>Echinostomatoidea</taxon>
        <taxon>Fasciolidae</taxon>
        <taxon>Fasciolopsis</taxon>
    </lineage>
</organism>
<comment type="caution">
    <text evidence="3">The sequence shown here is derived from an EMBL/GenBank/DDBJ whole genome shotgun (WGS) entry which is preliminary data.</text>
</comment>
<dbReference type="GO" id="GO:0098793">
    <property type="term" value="C:presynapse"/>
    <property type="evidence" value="ECO:0007669"/>
    <property type="project" value="GOC"/>
</dbReference>
<dbReference type="OrthoDB" id="6258160at2759"/>
<protein>
    <recommendedName>
        <fullName evidence="2">Bridge-like lipid transfer protein family member 1 C-terminal domain-containing protein</fullName>
    </recommendedName>
</protein>
<gene>
    <name evidence="3" type="ORF">FBUS_10575</name>
</gene>
<reference evidence="3" key="1">
    <citation type="submission" date="2019-05" db="EMBL/GenBank/DDBJ databases">
        <title>Annotation for the trematode Fasciolopsis buski.</title>
        <authorList>
            <person name="Choi Y.-J."/>
        </authorList>
    </citation>
    <scope>NUCLEOTIDE SEQUENCE</scope>
    <source>
        <strain evidence="3">HT</strain>
        <tissue evidence="3">Whole worm</tissue>
    </source>
</reference>
<keyword evidence="4" id="KW-1185">Reference proteome</keyword>
<dbReference type="PANTHER" id="PTHR31640">
    <property type="entry name" value="TRANSMEMBRANE PROTEIN KIAA1109"/>
    <property type="match status" value="1"/>
</dbReference>
<dbReference type="Proteomes" id="UP000728185">
    <property type="component" value="Unassembled WGS sequence"/>
</dbReference>
<dbReference type="AlphaFoldDB" id="A0A8E0RP21"/>
<feature type="region of interest" description="Disordered" evidence="1">
    <location>
        <begin position="1"/>
        <end position="43"/>
    </location>
</feature>
<name>A0A8E0RP21_9TREM</name>
<feature type="compositionally biased region" description="Polar residues" evidence="1">
    <location>
        <begin position="1"/>
        <end position="10"/>
    </location>
</feature>
<evidence type="ECO:0000313" key="3">
    <source>
        <dbReference type="EMBL" id="KAA0189308.1"/>
    </source>
</evidence>
<dbReference type="GO" id="GO:0048488">
    <property type="term" value="P:synaptic vesicle endocytosis"/>
    <property type="evidence" value="ECO:0007669"/>
    <property type="project" value="TreeGrafter"/>
</dbReference>
<proteinExistence type="predicted"/>
<dbReference type="PANTHER" id="PTHR31640:SF1">
    <property type="entry name" value="BRIDGE-LIKE LIPID TRANSFER PROTEIN FAMILY MEMBER 1"/>
    <property type="match status" value="1"/>
</dbReference>
<dbReference type="EMBL" id="LUCM01007831">
    <property type="protein sequence ID" value="KAA0189308.1"/>
    <property type="molecule type" value="Genomic_DNA"/>
</dbReference>
<evidence type="ECO:0000259" key="2">
    <source>
        <dbReference type="SMART" id="SM01220"/>
    </source>
</evidence>
<feature type="domain" description="Bridge-like lipid transfer protein family member 1 C-terminal" evidence="2">
    <location>
        <begin position="36"/>
        <end position="427"/>
    </location>
</feature>
<evidence type="ECO:0000313" key="4">
    <source>
        <dbReference type="Proteomes" id="UP000728185"/>
    </source>
</evidence>
<dbReference type="InterPro" id="IPR033616">
    <property type="entry name" value="BLTP1"/>
</dbReference>
<accession>A0A8E0RP21</accession>
<feature type="compositionally biased region" description="Polar residues" evidence="1">
    <location>
        <begin position="19"/>
        <end position="28"/>
    </location>
</feature>
<dbReference type="InterPro" id="IPR056742">
    <property type="entry name" value="BLTP1_C"/>
</dbReference>
<dbReference type="SMART" id="SM01220">
    <property type="entry name" value="FSA_C"/>
    <property type="match status" value="1"/>
</dbReference>